<feature type="region of interest" description="Disordered" evidence="1">
    <location>
        <begin position="393"/>
        <end position="478"/>
    </location>
</feature>
<name>F0VBY6_NEOCL</name>
<keyword evidence="4" id="KW-1185">Reference proteome</keyword>
<dbReference type="AlphaFoldDB" id="F0VBY6"/>
<accession>F0VBY6</accession>
<dbReference type="VEuPathDB" id="ToxoDB:NCLIV_041950"/>
<dbReference type="RefSeq" id="XP_003881153.1">
    <property type="nucleotide sequence ID" value="XM_003881104.1"/>
</dbReference>
<feature type="region of interest" description="Disordered" evidence="1">
    <location>
        <begin position="490"/>
        <end position="530"/>
    </location>
</feature>
<reference evidence="4" key="3">
    <citation type="journal article" date="2012" name="PLoS Pathog.">
        <title>Comparative genomics of the apicomplexan parasites Toxoplasma gondii and Neospora caninum: Coccidia differing in host range and transmission strategy.</title>
        <authorList>
            <person name="Reid A.J."/>
            <person name="Vermont S.J."/>
            <person name="Cotton J.A."/>
            <person name="Harris D."/>
            <person name="Hill-Cawthorne G.A."/>
            <person name="Konen-Waisman S."/>
            <person name="Latham S.M."/>
            <person name="Mourier T."/>
            <person name="Norton R."/>
            <person name="Quail M.A."/>
            <person name="Sanders M."/>
            <person name="Shanmugam D."/>
            <person name="Sohal A."/>
            <person name="Wasmuth J.D."/>
            <person name="Brunk B."/>
            <person name="Grigg M.E."/>
            <person name="Howard J.C."/>
            <person name="Parkinson J."/>
            <person name="Roos D.S."/>
            <person name="Trees A.J."/>
            <person name="Berriman M."/>
            <person name="Pain A."/>
            <person name="Wastling J.M."/>
        </authorList>
    </citation>
    <scope>NUCLEOTIDE SEQUENCE [LARGE SCALE GENOMIC DNA]</scope>
    <source>
        <strain evidence="4">Liverpool</strain>
    </source>
</reference>
<reference evidence="2" key="2">
    <citation type="submission" date="2011-03" db="EMBL/GenBank/DDBJ databases">
        <title>Comparative genomics and transcriptomics of Neospora caninum and Toxoplasma gondii.</title>
        <authorList>
            <person name="Reid A.J."/>
            <person name="Sohal A."/>
            <person name="Harris D."/>
            <person name="Quail M."/>
            <person name="Sanders M."/>
            <person name="Berriman M."/>
            <person name="Wastling J.M."/>
            <person name="Pain A."/>
        </authorList>
    </citation>
    <scope>NUCLEOTIDE SEQUENCE</scope>
    <source>
        <strain evidence="2">Liverpool</strain>
    </source>
</reference>
<dbReference type="OrthoDB" id="330218at2759"/>
<evidence type="ECO:0000313" key="4">
    <source>
        <dbReference type="Proteomes" id="UP000007494"/>
    </source>
</evidence>
<feature type="compositionally biased region" description="Basic and acidic residues" evidence="1">
    <location>
        <begin position="447"/>
        <end position="463"/>
    </location>
</feature>
<dbReference type="OMA" id="KCEALGQ"/>
<feature type="region of interest" description="Disordered" evidence="1">
    <location>
        <begin position="580"/>
        <end position="600"/>
    </location>
</feature>
<sequence length="600" mass="65130">MTSQIPAATRAAPSIRPQGVPLGEVSRPTHEQDAWLCRVFTRALLHCFWSSSNSAFQRTLRDRIKSKNRFREKCEALGQCLMRIGGAAAAATLKPLQHPAFMAAVVDVGSHEFFRRFMFESGNADSLPHDLDEDLSFTSSAAQPKYGARRLFAVPYVTLRDSSRGDAVVHLRLDNVEKERPEADTDCGTCIVQSCDAEDRVHQRSRENEDIPFSDLTLGQLQELVGHGQLYLSVVEQQLRNFWTFAPHIKLLLQQHAQSSQQISGTDKPAAVSNETAQTGMAEERGVKAEVSGSGGLSDVLRCLHCVNDTGLTPEAVLGLRRSHQQTERADDHDACPGVACGASGGLQTCDQHKGPGGADGEMTVISGNGRSLIPQNLSTNENLPCFSVRHVQPHSTGHNEIGHPSGFPRRPRESVSQPDVPPMSSSPESWRHRPVVSLAELGDLSALEREPGGRTTQKDTQWRRKAPASGELEAGGNIGGVMVRTTTEPSVLSVDSSSDAAEKPGNKVSRVTDGNGPNTDEAATEASRDERAVIAGGKELEEICDAVYLESLRLQELVAFYEDFAAECLQRQGLEYGAARSGNNECDRSKGLGRSTDYT</sequence>
<gene>
    <name evidence="3" type="ORF">BN1204_041950</name>
    <name evidence="2" type="ORF">NCLIV_041950</name>
</gene>
<dbReference type="InParanoid" id="F0VBY6"/>
<feature type="region of interest" description="Disordered" evidence="1">
    <location>
        <begin position="1"/>
        <end position="20"/>
    </location>
</feature>
<dbReference type="EMBL" id="FR823385">
    <property type="protein sequence ID" value="CBZ51120.1"/>
    <property type="molecule type" value="Genomic_DNA"/>
</dbReference>
<dbReference type="eggNOG" id="ENOG502QZY8">
    <property type="taxonomic scope" value="Eukaryota"/>
</dbReference>
<evidence type="ECO:0000256" key="1">
    <source>
        <dbReference type="SAM" id="MobiDB-lite"/>
    </source>
</evidence>
<feature type="compositionally biased region" description="Low complexity" evidence="1">
    <location>
        <begin position="491"/>
        <end position="500"/>
    </location>
</feature>
<proteinExistence type="predicted"/>
<dbReference type="GeneID" id="13440106"/>
<dbReference type="Proteomes" id="UP000007494">
    <property type="component" value="Chromosome IX"/>
</dbReference>
<reference evidence="3" key="4">
    <citation type="journal article" date="2015" name="PLoS ONE">
        <title>Comprehensive Evaluation of Toxoplasma gondii VEG and Neospora caninum LIV Genomes with Tachyzoite Stage Transcriptome and Proteome Defines Novel Transcript Features.</title>
        <authorList>
            <person name="Ramaprasad A."/>
            <person name="Mourier T."/>
            <person name="Naeem R."/>
            <person name="Malas T.B."/>
            <person name="Moussa E."/>
            <person name="Panigrahi A."/>
            <person name="Vermont S.J."/>
            <person name="Otto T.D."/>
            <person name="Wastling J."/>
            <person name="Pain A."/>
        </authorList>
    </citation>
    <scope>NUCLEOTIDE SEQUENCE</scope>
    <source>
        <strain evidence="3">Liverpool</strain>
    </source>
</reference>
<dbReference type="EMBL" id="LN714484">
    <property type="protein sequence ID" value="CEL68428.1"/>
    <property type="molecule type" value="Genomic_DNA"/>
</dbReference>
<evidence type="ECO:0000313" key="2">
    <source>
        <dbReference type="EMBL" id="CBZ51120.1"/>
    </source>
</evidence>
<evidence type="ECO:0000313" key="3">
    <source>
        <dbReference type="EMBL" id="CEL68428.1"/>
    </source>
</evidence>
<organism evidence="2 4">
    <name type="scientific">Neospora caninum (strain Liverpool)</name>
    <dbReference type="NCBI Taxonomy" id="572307"/>
    <lineage>
        <taxon>Eukaryota</taxon>
        <taxon>Sar</taxon>
        <taxon>Alveolata</taxon>
        <taxon>Apicomplexa</taxon>
        <taxon>Conoidasida</taxon>
        <taxon>Coccidia</taxon>
        <taxon>Eucoccidiorida</taxon>
        <taxon>Eimeriorina</taxon>
        <taxon>Sarcocystidae</taxon>
        <taxon>Neospora</taxon>
    </lineage>
</organism>
<protein>
    <submittedName>
        <fullName evidence="2">Uncharacterized protein</fullName>
    </submittedName>
</protein>
<reference evidence="2" key="1">
    <citation type="submission" date="2011-02" db="EMBL/GenBank/DDBJ databases">
        <authorList>
            <person name="Aslett M."/>
        </authorList>
    </citation>
    <scope>NUCLEOTIDE SEQUENCE</scope>
    <source>
        <strain evidence="2">Liverpool</strain>
    </source>
</reference>